<comment type="caution">
    <text evidence="2">The sequence shown here is derived from an EMBL/GenBank/DDBJ whole genome shotgun (WGS) entry which is preliminary data.</text>
</comment>
<name>A0ABQ6A2M9_9GAMM</name>
<reference evidence="3" key="1">
    <citation type="journal article" date="2019" name="Int. J. Syst. Evol. Microbiol.">
        <title>The Global Catalogue of Microorganisms (GCM) 10K type strain sequencing project: providing services to taxonomists for standard genome sequencing and annotation.</title>
        <authorList>
            <consortium name="The Broad Institute Genomics Platform"/>
            <consortium name="The Broad Institute Genome Sequencing Center for Infectious Disease"/>
            <person name="Wu L."/>
            <person name="Ma J."/>
        </authorList>
    </citation>
    <scope>NUCLEOTIDE SEQUENCE [LARGE SCALE GENOMIC DNA]</scope>
    <source>
        <strain evidence="3">NBRC 100033</strain>
    </source>
</reference>
<dbReference type="Proteomes" id="UP001156682">
    <property type="component" value="Unassembled WGS sequence"/>
</dbReference>
<sequence length="138" mass="15404">MSFIGLMRPDEVALELGSRLQQHRLKQNLTQANLAKRLGVSVPTVSGLENGKNTSLETFIKTVFALGLQAELQELFTQRTLTIAELEQLSAAPKRQRARSQVKPVLKVNKSMPDIEPASSRAKLWDKNLFNTNDETSD</sequence>
<accession>A0ABQ6A2M9</accession>
<dbReference type="CDD" id="cd00093">
    <property type="entry name" value="HTH_XRE"/>
    <property type="match status" value="1"/>
</dbReference>
<evidence type="ECO:0000259" key="1">
    <source>
        <dbReference type="PROSITE" id="PS50943"/>
    </source>
</evidence>
<dbReference type="SUPFAM" id="SSF47413">
    <property type="entry name" value="lambda repressor-like DNA-binding domains"/>
    <property type="match status" value="1"/>
</dbReference>
<dbReference type="InterPro" id="IPR001387">
    <property type="entry name" value="Cro/C1-type_HTH"/>
</dbReference>
<dbReference type="SMART" id="SM00530">
    <property type="entry name" value="HTH_XRE"/>
    <property type="match status" value="1"/>
</dbReference>
<dbReference type="EMBL" id="BSOR01000078">
    <property type="protein sequence ID" value="GLR65161.1"/>
    <property type="molecule type" value="Genomic_DNA"/>
</dbReference>
<evidence type="ECO:0000313" key="2">
    <source>
        <dbReference type="EMBL" id="GLR65161.1"/>
    </source>
</evidence>
<keyword evidence="3" id="KW-1185">Reference proteome</keyword>
<dbReference type="InterPro" id="IPR010982">
    <property type="entry name" value="Lambda_DNA-bd_dom_sf"/>
</dbReference>
<dbReference type="RefSeq" id="WP_051610520.1">
    <property type="nucleotide sequence ID" value="NZ_BSOR01000078.1"/>
</dbReference>
<dbReference type="Pfam" id="PF01381">
    <property type="entry name" value="HTH_3"/>
    <property type="match status" value="1"/>
</dbReference>
<gene>
    <name evidence="2" type="ORF">GCM10007878_26000</name>
</gene>
<dbReference type="PROSITE" id="PS50943">
    <property type="entry name" value="HTH_CROC1"/>
    <property type="match status" value="1"/>
</dbReference>
<proteinExistence type="predicted"/>
<evidence type="ECO:0000313" key="3">
    <source>
        <dbReference type="Proteomes" id="UP001156682"/>
    </source>
</evidence>
<organism evidence="2 3">
    <name type="scientific">Marinospirillum insulare</name>
    <dbReference type="NCBI Taxonomy" id="217169"/>
    <lineage>
        <taxon>Bacteria</taxon>
        <taxon>Pseudomonadati</taxon>
        <taxon>Pseudomonadota</taxon>
        <taxon>Gammaproteobacteria</taxon>
        <taxon>Oceanospirillales</taxon>
        <taxon>Oceanospirillaceae</taxon>
        <taxon>Marinospirillum</taxon>
    </lineage>
</organism>
<feature type="domain" description="HTH cro/C1-type" evidence="1">
    <location>
        <begin position="20"/>
        <end position="75"/>
    </location>
</feature>
<dbReference type="Gene3D" id="1.10.260.40">
    <property type="entry name" value="lambda repressor-like DNA-binding domains"/>
    <property type="match status" value="1"/>
</dbReference>
<protein>
    <recommendedName>
        <fullName evidence="1">HTH cro/C1-type domain-containing protein</fullName>
    </recommendedName>
</protein>